<protein>
    <submittedName>
        <fullName evidence="1">Uncharacterized protein</fullName>
    </submittedName>
</protein>
<reference evidence="1 2" key="1">
    <citation type="submission" date="2020-06" db="EMBL/GenBank/DDBJ databases">
        <authorList>
            <person name="Li R."/>
            <person name="Bekaert M."/>
        </authorList>
    </citation>
    <scope>NUCLEOTIDE SEQUENCE [LARGE SCALE GENOMIC DNA]</scope>
    <source>
        <strain evidence="2">wild</strain>
    </source>
</reference>
<organism evidence="1 2">
    <name type="scientific">Mytilus coruscus</name>
    <name type="common">Sea mussel</name>
    <dbReference type="NCBI Taxonomy" id="42192"/>
    <lineage>
        <taxon>Eukaryota</taxon>
        <taxon>Metazoa</taxon>
        <taxon>Spiralia</taxon>
        <taxon>Lophotrochozoa</taxon>
        <taxon>Mollusca</taxon>
        <taxon>Bivalvia</taxon>
        <taxon>Autobranchia</taxon>
        <taxon>Pteriomorphia</taxon>
        <taxon>Mytilida</taxon>
        <taxon>Mytiloidea</taxon>
        <taxon>Mytilidae</taxon>
        <taxon>Mytilinae</taxon>
        <taxon>Mytilus</taxon>
    </lineage>
</organism>
<dbReference type="AlphaFoldDB" id="A0A6J8D3L1"/>
<evidence type="ECO:0000313" key="1">
    <source>
        <dbReference type="EMBL" id="CAC5402486.1"/>
    </source>
</evidence>
<name>A0A6J8D3L1_MYTCO</name>
<proteinExistence type="predicted"/>
<accession>A0A6J8D3L1</accession>
<dbReference type="EMBL" id="CACVKT020006505">
    <property type="protein sequence ID" value="CAC5402486.1"/>
    <property type="molecule type" value="Genomic_DNA"/>
</dbReference>
<dbReference type="Proteomes" id="UP000507470">
    <property type="component" value="Unassembled WGS sequence"/>
</dbReference>
<gene>
    <name evidence="1" type="ORF">MCOR_36425</name>
</gene>
<keyword evidence="2" id="KW-1185">Reference proteome</keyword>
<evidence type="ECO:0000313" key="2">
    <source>
        <dbReference type="Proteomes" id="UP000507470"/>
    </source>
</evidence>
<sequence length="190" mass="21655">MLGQNDSEIWQCLPDTLISDFETLNLNARKDFLTNLVKHLSSEELSELMFTIGKDQEECLKDDIENISQHKSSPSGTYSTLQKWIFKSETTAPPCPPGVIIVAFDNEQVVAYKRGMSPNQKSRSYVITSIIYAATNSEDNMQTFIQTQDEIKPKNWFKLSHFDEKLKLAETKDQKLFLRGINGNKGSIQQ</sequence>